<dbReference type="InterPro" id="IPR029016">
    <property type="entry name" value="GAF-like_dom_sf"/>
</dbReference>
<proteinExistence type="predicted"/>
<gene>
    <name evidence="3" type="ORF">RM780_11160</name>
</gene>
<dbReference type="InterPro" id="IPR000700">
    <property type="entry name" value="PAS-assoc_C"/>
</dbReference>
<dbReference type="PANTHER" id="PTHR43156">
    <property type="entry name" value="STAGE II SPORULATION PROTEIN E-RELATED"/>
    <property type="match status" value="1"/>
</dbReference>
<dbReference type="Gene3D" id="3.30.450.20">
    <property type="entry name" value="PAS domain"/>
    <property type="match status" value="2"/>
</dbReference>
<evidence type="ECO:0000259" key="2">
    <source>
        <dbReference type="PROSITE" id="PS50113"/>
    </source>
</evidence>
<dbReference type="Pfam" id="PF13185">
    <property type="entry name" value="GAF_2"/>
    <property type="match status" value="1"/>
</dbReference>
<dbReference type="Gene3D" id="3.30.565.10">
    <property type="entry name" value="Histidine kinase-like ATPase, C-terminal domain"/>
    <property type="match status" value="1"/>
</dbReference>
<dbReference type="PANTHER" id="PTHR43156:SF2">
    <property type="entry name" value="STAGE II SPORULATION PROTEIN E"/>
    <property type="match status" value="1"/>
</dbReference>
<dbReference type="InterPro" id="IPR003594">
    <property type="entry name" value="HATPase_dom"/>
</dbReference>
<name>A0ABU2L7H7_9ACTN</name>
<dbReference type="InterPro" id="IPR000014">
    <property type="entry name" value="PAS"/>
</dbReference>
<dbReference type="InterPro" id="IPR013655">
    <property type="entry name" value="PAS_fold_3"/>
</dbReference>
<keyword evidence="1" id="KW-0378">Hydrolase</keyword>
<dbReference type="Proteomes" id="UP001183388">
    <property type="component" value="Unassembled WGS sequence"/>
</dbReference>
<dbReference type="InterPro" id="IPR013656">
    <property type="entry name" value="PAS_4"/>
</dbReference>
<evidence type="ECO:0000256" key="1">
    <source>
        <dbReference type="ARBA" id="ARBA00022801"/>
    </source>
</evidence>
<dbReference type="Pfam" id="PF13581">
    <property type="entry name" value="HATPase_c_2"/>
    <property type="match status" value="1"/>
</dbReference>
<dbReference type="SUPFAM" id="SSF81606">
    <property type="entry name" value="PP2C-like"/>
    <property type="match status" value="1"/>
</dbReference>
<organism evidence="3 4">
    <name type="scientific">Streptomyces boetiae</name>
    <dbReference type="NCBI Taxonomy" id="3075541"/>
    <lineage>
        <taxon>Bacteria</taxon>
        <taxon>Bacillati</taxon>
        <taxon>Actinomycetota</taxon>
        <taxon>Actinomycetes</taxon>
        <taxon>Kitasatosporales</taxon>
        <taxon>Streptomycetaceae</taxon>
        <taxon>Streptomyces</taxon>
    </lineage>
</organism>
<dbReference type="CDD" id="cd00130">
    <property type="entry name" value="PAS"/>
    <property type="match status" value="2"/>
</dbReference>
<feature type="domain" description="PAC" evidence="2">
    <location>
        <begin position="277"/>
        <end position="329"/>
    </location>
</feature>
<accession>A0ABU2L7H7</accession>
<dbReference type="Pfam" id="PF08447">
    <property type="entry name" value="PAS_3"/>
    <property type="match status" value="1"/>
</dbReference>
<evidence type="ECO:0000313" key="3">
    <source>
        <dbReference type="EMBL" id="MDT0307519.1"/>
    </source>
</evidence>
<dbReference type="Gene3D" id="3.60.40.10">
    <property type="entry name" value="PPM-type phosphatase domain"/>
    <property type="match status" value="1"/>
</dbReference>
<sequence>MDARHDGSTEERLGPTPARRLRFLAAVDDSQEDTGVLTAGLQQATAELGGLGGMAHLRAGGTSRTLYVVASTGLPRGFTRPWESIRADGQAPPARAMREGRTVWSPTVAAPDQERGDASAVPQPAALSAGLGLVAVPLRGPGGSVGALSVLIPSPGPSGGGPDAAGLAFLGEVARWAAGRLRLTSPSPENLSPALLQALQTGPDLRQALKDVAAEPFEWDLRTGELTFPDTMRALLSDLDPAALDGRMENWVDAIHPDDKPWVVTEVDRAIRAGGAYDVEHRTRWADGTYGWVRIRGRALTDDAGHPVRVVGTVWNTTETHAALESAGRALRHMSDGFLAVGGDWRTEFANGTAESLLGSPPGLVGKPLWDVPAVRAVPGLEERAREAAARGTPGGFDVRWPDSDRWYHLRLVPVPDGLTLYITDITERRLREAAQRAAADRAALVARLTRHLAEAVTAQDVVTAVADSVLPPFGAAGLVVFAAENDRLNVVGSVGYPRALLSRVHGRPIAADTPVGEALRTRTPQFVESADAFAARYPGMASGTDERAEPGGPGGKSAWAFLPLTVSGRGIGAAVVSFDHPRRFDGDERTLLTALSGLIAQALERAGLYDAAATRARELQRALLPRELPALPAATSAARYLPAGPGTEVGGDWYDVIPLSADRVALVIGDVMGHGMAQAATMGRLRTAVRTLSDLELPPDDILARLNDIVGDLGEDYFATCLYGIYDPVTGHFGYASAGHPPPATVRPDGAVTYPSLIPDPPLGVAAPPFDTVDVRLADDALLVLYTDGLVEHPGRDIDQGMARLARVLRGGPSEDLDALCDAVTGALLPAGRQAADDAALLITRVRELAPEDVATWPLPDDPVAAGQARGHIRAQLAAWDLEDLEMTTELLASELVGNVIRHAKGPVHLRLLRSRTLICEVSDGSLTTPHIRHAAATDESGRGLQLVAAVAHRWGTRHTPAGKTIWTEQPIPR</sequence>
<dbReference type="InterPro" id="IPR035965">
    <property type="entry name" value="PAS-like_dom_sf"/>
</dbReference>
<dbReference type="Pfam" id="PF07228">
    <property type="entry name" value="SpoIIE"/>
    <property type="match status" value="1"/>
</dbReference>
<dbReference type="SUPFAM" id="SSF55785">
    <property type="entry name" value="PYP-like sensor domain (PAS domain)"/>
    <property type="match status" value="2"/>
</dbReference>
<dbReference type="RefSeq" id="WP_311630468.1">
    <property type="nucleotide sequence ID" value="NZ_JAVREN010000012.1"/>
</dbReference>
<dbReference type="SMART" id="SM00331">
    <property type="entry name" value="PP2C_SIG"/>
    <property type="match status" value="1"/>
</dbReference>
<dbReference type="InterPro" id="IPR001932">
    <property type="entry name" value="PPM-type_phosphatase-like_dom"/>
</dbReference>
<dbReference type="Gene3D" id="3.30.450.40">
    <property type="match status" value="1"/>
</dbReference>
<comment type="caution">
    <text evidence="3">The sequence shown here is derived from an EMBL/GenBank/DDBJ whole genome shotgun (WGS) entry which is preliminary data.</text>
</comment>
<dbReference type="CDD" id="cd16936">
    <property type="entry name" value="HATPase_RsbW-like"/>
    <property type="match status" value="1"/>
</dbReference>
<dbReference type="PROSITE" id="PS50113">
    <property type="entry name" value="PAC"/>
    <property type="match status" value="1"/>
</dbReference>
<dbReference type="EMBL" id="JAVREN010000012">
    <property type="protein sequence ID" value="MDT0307519.1"/>
    <property type="molecule type" value="Genomic_DNA"/>
</dbReference>
<dbReference type="Pfam" id="PF08448">
    <property type="entry name" value="PAS_4"/>
    <property type="match status" value="1"/>
</dbReference>
<dbReference type="InterPro" id="IPR003018">
    <property type="entry name" value="GAF"/>
</dbReference>
<dbReference type="InterPro" id="IPR036457">
    <property type="entry name" value="PPM-type-like_dom_sf"/>
</dbReference>
<reference evidence="4" key="1">
    <citation type="submission" date="2023-07" db="EMBL/GenBank/DDBJ databases">
        <title>30 novel species of actinomycetes from the DSMZ collection.</title>
        <authorList>
            <person name="Nouioui I."/>
        </authorList>
    </citation>
    <scope>NUCLEOTIDE SEQUENCE [LARGE SCALE GENOMIC DNA]</scope>
    <source>
        <strain evidence="4">DSM 44917</strain>
    </source>
</reference>
<protein>
    <submittedName>
        <fullName evidence="3">SpoIIE family protein phosphatase</fullName>
    </submittedName>
</protein>
<evidence type="ECO:0000313" key="4">
    <source>
        <dbReference type="Proteomes" id="UP001183388"/>
    </source>
</evidence>
<dbReference type="SUPFAM" id="SSF55781">
    <property type="entry name" value="GAF domain-like"/>
    <property type="match status" value="1"/>
</dbReference>
<dbReference type="InterPro" id="IPR052016">
    <property type="entry name" value="Bact_Sigma-Reg"/>
</dbReference>
<dbReference type="InterPro" id="IPR036890">
    <property type="entry name" value="HATPase_C_sf"/>
</dbReference>
<dbReference type="SMART" id="SM00091">
    <property type="entry name" value="PAS"/>
    <property type="match status" value="2"/>
</dbReference>
<keyword evidence="4" id="KW-1185">Reference proteome</keyword>